<feature type="chain" id="PRO_5021497126" description="Cytochrome b5 heme-binding domain-containing protein" evidence="6">
    <location>
        <begin position="16"/>
        <end position="427"/>
    </location>
</feature>
<dbReference type="InterPro" id="IPR036400">
    <property type="entry name" value="Cyt_B5-like_heme/steroid_sf"/>
</dbReference>
<accession>A0A4Z1FJG8</accession>
<feature type="signal peptide" evidence="6">
    <location>
        <begin position="1"/>
        <end position="15"/>
    </location>
</feature>
<dbReference type="EMBL" id="PQXI01000150">
    <property type="protein sequence ID" value="TGO22932.1"/>
    <property type="molecule type" value="Genomic_DNA"/>
</dbReference>
<evidence type="ECO:0000259" key="7">
    <source>
        <dbReference type="PROSITE" id="PS50255"/>
    </source>
</evidence>
<dbReference type="FunFam" id="3.10.120.10:FF:000001">
    <property type="entry name" value="Cytochrome b5 reductase 4"/>
    <property type="match status" value="1"/>
</dbReference>
<sequence length="427" mass="45433">MVLLGLGLLIASVSFLYYKHAPAGWWTFLERLNLRTGGSIRNGDATGGGTGKEGKKEDSAPRIIGAEKQEDRAEKSSTSPSSSPPNYQINAPAENSTTTANAPTFQISAPSQTPSIQPPSPPPTKAALDRAAMPPPPPLFKKPTSAPTPKPKTQTPSSPTTPRAHASQPPLQTPNIPIFSLDATNSPSTSSDLDLESESEFDQEQEIPSFPAANSAQRASNTGSRAPPRLTPLPAFKSTPTISPASLSTPTRGPLPLPNRSPLPNRNPSSLLPNRNPSSLLTTSSLAPPPTHTSIPSKPRKKVLLTPNHSPLDWARLTSSPTSNLRNLPPSTPLLRVPPSLLKQFTGRKGKDAWTVLGGKVYNITPYLPYHPGGEPDLLKCAGRDGTKLFGEVHPWVNWEGMLEACLVGISVGEEEFEGVGGLEDMD</sequence>
<protein>
    <recommendedName>
        <fullName evidence="7">Cytochrome b5 heme-binding domain-containing protein</fullName>
    </recommendedName>
</protein>
<dbReference type="AlphaFoldDB" id="A0A4Z1FJG8"/>
<dbReference type="Proteomes" id="UP000297910">
    <property type="component" value="Unassembled WGS sequence"/>
</dbReference>
<feature type="compositionally biased region" description="Polar residues" evidence="5">
    <location>
        <begin position="238"/>
        <end position="251"/>
    </location>
</feature>
<dbReference type="GO" id="GO:0005737">
    <property type="term" value="C:cytoplasm"/>
    <property type="evidence" value="ECO:0007669"/>
    <property type="project" value="TreeGrafter"/>
</dbReference>
<feature type="compositionally biased region" description="Acidic residues" evidence="5">
    <location>
        <begin position="193"/>
        <end position="205"/>
    </location>
</feature>
<comment type="similarity">
    <text evidence="4">Belongs to the cytochrome b5 family.</text>
</comment>
<evidence type="ECO:0000256" key="6">
    <source>
        <dbReference type="SAM" id="SignalP"/>
    </source>
</evidence>
<feature type="region of interest" description="Disordered" evidence="5">
    <location>
        <begin position="38"/>
        <end position="306"/>
    </location>
</feature>
<dbReference type="PROSITE" id="PS50255">
    <property type="entry name" value="CYTOCHROME_B5_2"/>
    <property type="match status" value="1"/>
</dbReference>
<dbReference type="GO" id="GO:0046872">
    <property type="term" value="F:metal ion binding"/>
    <property type="evidence" value="ECO:0007669"/>
    <property type="project" value="UniProtKB-UniRule"/>
</dbReference>
<keyword evidence="9" id="KW-1185">Reference proteome</keyword>
<dbReference type="SMART" id="SM01117">
    <property type="entry name" value="Cyt-b5"/>
    <property type="match status" value="1"/>
</dbReference>
<dbReference type="GO" id="GO:0020037">
    <property type="term" value="F:heme binding"/>
    <property type="evidence" value="ECO:0007669"/>
    <property type="project" value="UniProtKB-UniRule"/>
</dbReference>
<evidence type="ECO:0000256" key="5">
    <source>
        <dbReference type="SAM" id="MobiDB-lite"/>
    </source>
</evidence>
<evidence type="ECO:0000313" key="9">
    <source>
        <dbReference type="Proteomes" id="UP000297910"/>
    </source>
</evidence>
<dbReference type="PROSITE" id="PS00191">
    <property type="entry name" value="CYTOCHROME_B5_1"/>
    <property type="match status" value="1"/>
</dbReference>
<proteinExistence type="inferred from homology"/>
<dbReference type="PANTHER" id="PTHR46237">
    <property type="entry name" value="CYTOCHROME B5 REDUCTASE 4 FAMILY MEMBER"/>
    <property type="match status" value="1"/>
</dbReference>
<evidence type="ECO:0000256" key="1">
    <source>
        <dbReference type="ARBA" id="ARBA00022617"/>
    </source>
</evidence>
<evidence type="ECO:0000256" key="2">
    <source>
        <dbReference type="ARBA" id="ARBA00022723"/>
    </source>
</evidence>
<keyword evidence="2 4" id="KW-0479">Metal-binding</keyword>
<reference evidence="8 9" key="1">
    <citation type="submission" date="2017-12" db="EMBL/GenBank/DDBJ databases">
        <title>Comparative genomics of Botrytis spp.</title>
        <authorList>
            <person name="Valero-Jimenez C.A."/>
            <person name="Tapia P."/>
            <person name="Veloso J."/>
            <person name="Silva-Moreno E."/>
            <person name="Staats M."/>
            <person name="Valdes J.H."/>
            <person name="Van Kan J.A.L."/>
        </authorList>
    </citation>
    <scope>NUCLEOTIDE SEQUENCE [LARGE SCALE GENOMIC DNA]</scope>
    <source>
        <strain evidence="8 9">Bp0003</strain>
    </source>
</reference>
<keyword evidence="3 4" id="KW-0408">Iron</keyword>
<feature type="compositionally biased region" description="Polar residues" evidence="5">
    <location>
        <begin position="212"/>
        <end position="224"/>
    </location>
</feature>
<feature type="compositionally biased region" description="Low complexity" evidence="5">
    <location>
        <begin position="151"/>
        <end position="162"/>
    </location>
</feature>
<dbReference type="PANTHER" id="PTHR46237:SF1">
    <property type="entry name" value="CYTOCHROME B5 REDUCTASE 4"/>
    <property type="match status" value="1"/>
</dbReference>
<dbReference type="InterPro" id="IPR051872">
    <property type="entry name" value="Cytochrome_b5/Flavoprotein_Rdt"/>
</dbReference>
<dbReference type="Pfam" id="PF00173">
    <property type="entry name" value="Cyt-b5"/>
    <property type="match status" value="1"/>
</dbReference>
<dbReference type="InterPro" id="IPR001199">
    <property type="entry name" value="Cyt_B5-like_heme/steroid-bd"/>
</dbReference>
<gene>
    <name evidence="8" type="ORF">BPAE_0150g00260</name>
</gene>
<keyword evidence="6" id="KW-0732">Signal</keyword>
<evidence type="ECO:0000256" key="4">
    <source>
        <dbReference type="RuleBase" id="RU362121"/>
    </source>
</evidence>
<dbReference type="SUPFAM" id="SSF55856">
    <property type="entry name" value="Cytochrome b5-like heme/steroid binding domain"/>
    <property type="match status" value="1"/>
</dbReference>
<organism evidence="8 9">
    <name type="scientific">Botrytis paeoniae</name>
    <dbReference type="NCBI Taxonomy" id="278948"/>
    <lineage>
        <taxon>Eukaryota</taxon>
        <taxon>Fungi</taxon>
        <taxon>Dikarya</taxon>
        <taxon>Ascomycota</taxon>
        <taxon>Pezizomycotina</taxon>
        <taxon>Leotiomycetes</taxon>
        <taxon>Helotiales</taxon>
        <taxon>Sclerotiniaceae</taxon>
        <taxon>Botrytis</taxon>
    </lineage>
</organism>
<feature type="compositionally biased region" description="Low complexity" evidence="5">
    <location>
        <begin position="262"/>
        <end position="286"/>
    </location>
</feature>
<evidence type="ECO:0000256" key="3">
    <source>
        <dbReference type="ARBA" id="ARBA00023004"/>
    </source>
</evidence>
<dbReference type="Gene3D" id="3.10.120.10">
    <property type="entry name" value="Cytochrome b5-like heme/steroid binding domain"/>
    <property type="match status" value="1"/>
</dbReference>
<feature type="compositionally biased region" description="Basic and acidic residues" evidence="5">
    <location>
        <begin position="52"/>
        <end position="75"/>
    </location>
</feature>
<dbReference type="InterPro" id="IPR018506">
    <property type="entry name" value="Cyt_B5_heme-BS"/>
</dbReference>
<feature type="compositionally biased region" description="Low complexity" evidence="5">
    <location>
        <begin position="76"/>
        <end position="85"/>
    </location>
</feature>
<feature type="compositionally biased region" description="Pro residues" evidence="5">
    <location>
        <begin position="133"/>
        <end position="150"/>
    </location>
</feature>
<keyword evidence="1 4" id="KW-0349">Heme</keyword>
<name>A0A4Z1FJG8_9HELO</name>
<dbReference type="GO" id="GO:0004128">
    <property type="term" value="F:cytochrome-b5 reductase activity, acting on NAD(P)H"/>
    <property type="evidence" value="ECO:0007669"/>
    <property type="project" value="TreeGrafter"/>
</dbReference>
<feature type="domain" description="Cytochrome b5 heme-binding" evidence="7">
    <location>
        <begin position="342"/>
        <end position="416"/>
    </location>
</feature>
<feature type="compositionally biased region" description="Low complexity" evidence="5">
    <location>
        <begin position="106"/>
        <end position="115"/>
    </location>
</feature>
<evidence type="ECO:0000313" key="8">
    <source>
        <dbReference type="EMBL" id="TGO22932.1"/>
    </source>
</evidence>
<feature type="compositionally biased region" description="Polar residues" evidence="5">
    <location>
        <begin position="86"/>
        <end position="105"/>
    </location>
</feature>
<comment type="caution">
    <text evidence="8">The sequence shown here is derived from an EMBL/GenBank/DDBJ whole genome shotgun (WGS) entry which is preliminary data.</text>
</comment>